<accession>D6SS00</accession>
<evidence type="ECO:0000313" key="3">
    <source>
        <dbReference type="Proteomes" id="UP000005496"/>
    </source>
</evidence>
<gene>
    <name evidence="2" type="ORF">Dthio_PD0800</name>
</gene>
<keyword evidence="3" id="KW-1185">Reference proteome</keyword>
<dbReference type="Pfam" id="PF00109">
    <property type="entry name" value="ketoacyl-synt"/>
    <property type="match status" value="1"/>
</dbReference>
<dbReference type="AlphaFoldDB" id="D6SS00"/>
<name>D6SS00_9BACT</name>
<dbReference type="InterPro" id="IPR014030">
    <property type="entry name" value="Ketoacyl_synth_N"/>
</dbReference>
<reference evidence="2" key="1">
    <citation type="submission" date="2010-05" db="EMBL/GenBank/DDBJ databases">
        <title>The draft genome of Desulfonatronospira thiodismutans ASO3-1.</title>
        <authorList>
            <consortium name="US DOE Joint Genome Institute (JGI-PGF)"/>
            <person name="Lucas S."/>
            <person name="Copeland A."/>
            <person name="Lapidus A."/>
            <person name="Cheng J.-F."/>
            <person name="Bruce D."/>
            <person name="Goodwin L."/>
            <person name="Pitluck S."/>
            <person name="Chertkov O."/>
            <person name="Brettin T."/>
            <person name="Detter J.C."/>
            <person name="Han C."/>
            <person name="Land M.L."/>
            <person name="Hauser L."/>
            <person name="Kyrpides N."/>
            <person name="Mikhailova N."/>
            <person name="Muyzer G."/>
            <person name="Woyke T."/>
        </authorList>
    </citation>
    <scope>NUCLEOTIDE SEQUENCE [LARGE SCALE GENOMIC DNA]</scope>
    <source>
        <strain evidence="2">ASO3-1</strain>
    </source>
</reference>
<proteinExistence type="predicted"/>
<evidence type="ECO:0000259" key="1">
    <source>
        <dbReference type="Pfam" id="PF00109"/>
    </source>
</evidence>
<dbReference type="EMBL" id="ACJN02000003">
    <property type="protein sequence ID" value="EFI33466.1"/>
    <property type="molecule type" value="Genomic_DNA"/>
</dbReference>
<dbReference type="RefSeq" id="WP_008870818.1">
    <property type="nucleotide sequence ID" value="NZ_ACJN02000003.1"/>
</dbReference>
<dbReference type="OrthoDB" id="5405287at2"/>
<evidence type="ECO:0000313" key="2">
    <source>
        <dbReference type="EMBL" id="EFI33466.1"/>
    </source>
</evidence>
<feature type="domain" description="Beta-ketoacyl synthase-like N-terminal" evidence="1">
    <location>
        <begin position="42"/>
        <end position="170"/>
    </location>
</feature>
<dbReference type="InterPro" id="IPR016039">
    <property type="entry name" value="Thiolase-like"/>
</dbReference>
<dbReference type="Proteomes" id="UP000005496">
    <property type="component" value="Unassembled WGS sequence"/>
</dbReference>
<dbReference type="SUPFAM" id="SSF53901">
    <property type="entry name" value="Thiolase-like"/>
    <property type="match status" value="1"/>
</dbReference>
<comment type="caution">
    <text evidence="2">The sequence shown here is derived from an EMBL/GenBank/DDBJ whole genome shotgun (WGS) entry which is preliminary data.</text>
</comment>
<dbReference type="GO" id="GO:0016746">
    <property type="term" value="F:acyltransferase activity"/>
    <property type="evidence" value="ECO:0007669"/>
    <property type="project" value="InterPro"/>
</dbReference>
<protein>
    <submittedName>
        <fullName evidence="2">Beta-ketoacyl synthase</fullName>
    </submittedName>
</protein>
<organism evidence="2 3">
    <name type="scientific">Desulfonatronospira thiodismutans ASO3-1</name>
    <dbReference type="NCBI Taxonomy" id="555779"/>
    <lineage>
        <taxon>Bacteria</taxon>
        <taxon>Pseudomonadati</taxon>
        <taxon>Thermodesulfobacteriota</taxon>
        <taxon>Desulfovibrionia</taxon>
        <taxon>Desulfovibrionales</taxon>
        <taxon>Desulfonatronovibrionaceae</taxon>
        <taxon>Desulfonatronospira</taxon>
    </lineage>
</organism>
<sequence length="245" mass="26275">MQAFLTGMGWLTSTGPGRGMQEFASPGESLRAPSREQVLESPDERFGRMDAFSKIGLAAAAKSLEDAGLAGKVDKHPAGIAAATRFGCISTDVDFLGTVFDTQGRWPSPHLFTYTLPNCFLGETALRFGLTGPSYVLHRSSPFSLGGVKAALYDLNDGEAEMMLAGSCDLQPPGGIDPWLDSCRHDAAGAVFVVLEAELRSQSRPYALVRLESDSIRLGSKQVHTMDDLVLQCQVLENSLSTTKT</sequence>
<dbReference type="eggNOG" id="COG0304">
    <property type="taxonomic scope" value="Bacteria"/>
</dbReference>
<dbReference type="Gene3D" id="3.40.47.10">
    <property type="match status" value="1"/>
</dbReference>